<evidence type="ECO:0000313" key="10">
    <source>
        <dbReference type="Proteomes" id="UP000054558"/>
    </source>
</evidence>
<evidence type="ECO:0000259" key="8">
    <source>
        <dbReference type="Pfam" id="PF12832"/>
    </source>
</evidence>
<evidence type="ECO:0000256" key="2">
    <source>
        <dbReference type="ARBA" id="ARBA00005241"/>
    </source>
</evidence>
<dbReference type="STRING" id="105231.A0A1Y1HPL2"/>
<sequence length="561" mass="60424">MRWWSERWMDLQVNGTLLPYKLYYLALFSGLACMSPFLPVFFRLRGLTESQIGFLGFLQPVMGIPTVPLWSALADQLGLQKAILLGTTLGSALLRFLYIYPPSFAIMIPLVAIANALGGAPNVLADAFTMEALEDKTEYGKQRLWGAVGWGLAAPLCGAVVTATRIELAFCLHLVFMTLAAVVATQFRFKGTHTDSKTYSQLGEEILLENGETDLERHVEILTPDSPGIGTIGSPSTPRKRFRPGSQSPSAGSIFRSEPPLLRTISGQNPALVSFEATRDGLESDDSEALLATKQPEPFDRPPANDSTAPIPKPFHSDPFSPPSKDSDVPPPEPQTILDPPLTSKLGALFRKPSVCSFFLVVSLMGVGMGTIEGFLPLRLHELGGSPTLIGLTLTMTCVAEVPMMWFSGRLIKRLGVLGVLYLVLGCYVARLAYYSVLVEPWAVLPIELLHGVTFGCGWTAGTVHAGRIAPPGMAATMQALFAGAYSGIGDGLGMLLGGFVYEHYGSVTLFRGCGLLVAGGALLFGLSQRWFPLEDGASGTDREGEQEQELVPLEKPESEA</sequence>
<feature type="transmembrane region" description="Helical" evidence="7">
    <location>
        <begin position="106"/>
        <end position="124"/>
    </location>
</feature>
<keyword evidence="3 7" id="KW-0812">Transmembrane</keyword>
<dbReference type="InterPro" id="IPR036259">
    <property type="entry name" value="MFS_trans_sf"/>
</dbReference>
<dbReference type="PANTHER" id="PTHR16172:SF41">
    <property type="entry name" value="MAJOR FACILITATOR SUPERFAMILY DOMAIN-CONTAINING PROTEIN 6-LIKE"/>
    <property type="match status" value="1"/>
</dbReference>
<feature type="transmembrane region" description="Helical" evidence="7">
    <location>
        <begin position="508"/>
        <end position="527"/>
    </location>
</feature>
<feature type="transmembrane region" description="Helical" evidence="7">
    <location>
        <begin position="54"/>
        <end position="73"/>
    </location>
</feature>
<protein>
    <submittedName>
        <fullName evidence="9">Major facilitator superfamily protein</fullName>
    </submittedName>
</protein>
<keyword evidence="5 7" id="KW-0472">Membrane</keyword>
<dbReference type="PROSITE" id="PS51257">
    <property type="entry name" value="PROKAR_LIPOPROTEIN"/>
    <property type="match status" value="1"/>
</dbReference>
<evidence type="ECO:0000313" key="9">
    <source>
        <dbReference type="EMBL" id="GAQ79149.1"/>
    </source>
</evidence>
<feature type="transmembrane region" description="Helical" evidence="7">
    <location>
        <begin position="480"/>
        <end position="502"/>
    </location>
</feature>
<feature type="region of interest" description="Disordered" evidence="6">
    <location>
        <begin position="294"/>
        <end position="338"/>
    </location>
</feature>
<feature type="transmembrane region" description="Helical" evidence="7">
    <location>
        <begin position="21"/>
        <end position="42"/>
    </location>
</feature>
<dbReference type="CDD" id="cd17335">
    <property type="entry name" value="MFS_MFSD6"/>
    <property type="match status" value="1"/>
</dbReference>
<feature type="transmembrane region" description="Helical" evidence="7">
    <location>
        <begin position="355"/>
        <end position="376"/>
    </location>
</feature>
<feature type="transmembrane region" description="Helical" evidence="7">
    <location>
        <begin position="82"/>
        <end position="100"/>
    </location>
</feature>
<feature type="region of interest" description="Disordered" evidence="6">
    <location>
        <begin position="223"/>
        <end position="259"/>
    </location>
</feature>
<dbReference type="GO" id="GO:0016020">
    <property type="term" value="C:membrane"/>
    <property type="evidence" value="ECO:0000318"/>
    <property type="project" value="GO_Central"/>
</dbReference>
<feature type="transmembrane region" description="Helical" evidence="7">
    <location>
        <begin position="388"/>
        <end position="408"/>
    </location>
</feature>
<dbReference type="Proteomes" id="UP000054558">
    <property type="component" value="Unassembled WGS sequence"/>
</dbReference>
<feature type="transmembrane region" description="Helical" evidence="7">
    <location>
        <begin position="144"/>
        <end position="161"/>
    </location>
</feature>
<feature type="transmembrane region" description="Helical" evidence="7">
    <location>
        <begin position="167"/>
        <end position="187"/>
    </location>
</feature>
<accession>A0A1Y1HPL2</accession>
<feature type="region of interest" description="Disordered" evidence="6">
    <location>
        <begin position="536"/>
        <end position="561"/>
    </location>
</feature>
<dbReference type="InterPro" id="IPR024989">
    <property type="entry name" value="MFS_assoc_dom"/>
</dbReference>
<feature type="transmembrane region" description="Helical" evidence="7">
    <location>
        <begin position="415"/>
        <end position="437"/>
    </location>
</feature>
<dbReference type="Gene3D" id="1.20.1250.20">
    <property type="entry name" value="MFS general substrate transporter like domains"/>
    <property type="match status" value="2"/>
</dbReference>
<keyword evidence="4 7" id="KW-1133">Transmembrane helix</keyword>
<comment type="subcellular location">
    <subcellularLocation>
        <location evidence="1">Membrane</location>
        <topology evidence="1">Multi-pass membrane protein</topology>
    </subcellularLocation>
</comment>
<dbReference type="AlphaFoldDB" id="A0A1Y1HPL2"/>
<comment type="similarity">
    <text evidence="2">Belongs to the major facilitator superfamily. MFSD6 family.</text>
</comment>
<evidence type="ECO:0000256" key="3">
    <source>
        <dbReference type="ARBA" id="ARBA00022692"/>
    </source>
</evidence>
<evidence type="ECO:0000256" key="6">
    <source>
        <dbReference type="SAM" id="MobiDB-lite"/>
    </source>
</evidence>
<organism evidence="9 10">
    <name type="scientific">Klebsormidium nitens</name>
    <name type="common">Green alga</name>
    <name type="synonym">Ulothrix nitens</name>
    <dbReference type="NCBI Taxonomy" id="105231"/>
    <lineage>
        <taxon>Eukaryota</taxon>
        <taxon>Viridiplantae</taxon>
        <taxon>Streptophyta</taxon>
        <taxon>Klebsormidiophyceae</taxon>
        <taxon>Klebsormidiales</taxon>
        <taxon>Klebsormidiaceae</taxon>
        <taxon>Klebsormidium</taxon>
    </lineage>
</organism>
<evidence type="ECO:0000256" key="1">
    <source>
        <dbReference type="ARBA" id="ARBA00004141"/>
    </source>
</evidence>
<dbReference type="InterPro" id="IPR051717">
    <property type="entry name" value="MFS_MFSD6"/>
</dbReference>
<evidence type="ECO:0000256" key="4">
    <source>
        <dbReference type="ARBA" id="ARBA00022989"/>
    </source>
</evidence>
<keyword evidence="10" id="KW-1185">Reference proteome</keyword>
<gene>
    <name evidence="9" type="ORF">KFL_000250260</name>
</gene>
<dbReference type="SUPFAM" id="SSF103473">
    <property type="entry name" value="MFS general substrate transporter"/>
    <property type="match status" value="1"/>
</dbReference>
<dbReference type="PANTHER" id="PTHR16172">
    <property type="entry name" value="MAJOR FACILITATOR SUPERFAMILY DOMAIN-CONTAINING PROTEIN 6-LIKE"/>
    <property type="match status" value="1"/>
</dbReference>
<feature type="domain" description="Major facilitator superfamily associated" evidence="8">
    <location>
        <begin position="19"/>
        <end position="512"/>
    </location>
</feature>
<proteinExistence type="inferred from homology"/>
<dbReference type="OMA" id="AEMKCEE"/>
<evidence type="ECO:0000256" key="5">
    <source>
        <dbReference type="ARBA" id="ARBA00023136"/>
    </source>
</evidence>
<reference evidence="9 10" key="1">
    <citation type="journal article" date="2014" name="Nat. Commun.">
        <title>Klebsormidium flaccidum genome reveals primary factors for plant terrestrial adaptation.</title>
        <authorList>
            <person name="Hori K."/>
            <person name="Maruyama F."/>
            <person name="Fujisawa T."/>
            <person name="Togashi T."/>
            <person name="Yamamoto N."/>
            <person name="Seo M."/>
            <person name="Sato S."/>
            <person name="Yamada T."/>
            <person name="Mori H."/>
            <person name="Tajima N."/>
            <person name="Moriyama T."/>
            <person name="Ikeuchi M."/>
            <person name="Watanabe M."/>
            <person name="Wada H."/>
            <person name="Kobayashi K."/>
            <person name="Saito M."/>
            <person name="Masuda T."/>
            <person name="Sasaki-Sekimoto Y."/>
            <person name="Mashiguchi K."/>
            <person name="Awai K."/>
            <person name="Shimojima M."/>
            <person name="Masuda S."/>
            <person name="Iwai M."/>
            <person name="Nobusawa T."/>
            <person name="Narise T."/>
            <person name="Kondo S."/>
            <person name="Saito H."/>
            <person name="Sato R."/>
            <person name="Murakawa M."/>
            <person name="Ihara Y."/>
            <person name="Oshima-Yamada Y."/>
            <person name="Ohtaka K."/>
            <person name="Satoh M."/>
            <person name="Sonobe K."/>
            <person name="Ishii M."/>
            <person name="Ohtani R."/>
            <person name="Kanamori-Sato M."/>
            <person name="Honoki R."/>
            <person name="Miyazaki D."/>
            <person name="Mochizuki H."/>
            <person name="Umetsu J."/>
            <person name="Higashi K."/>
            <person name="Shibata D."/>
            <person name="Kamiya Y."/>
            <person name="Sato N."/>
            <person name="Nakamura Y."/>
            <person name="Tabata S."/>
            <person name="Ida S."/>
            <person name="Kurokawa K."/>
            <person name="Ohta H."/>
        </authorList>
    </citation>
    <scope>NUCLEOTIDE SEQUENCE [LARGE SCALE GENOMIC DNA]</scope>
    <source>
        <strain evidence="9 10">NIES-2285</strain>
    </source>
</reference>
<dbReference type="EMBL" id="DF236974">
    <property type="protein sequence ID" value="GAQ79149.1"/>
    <property type="molecule type" value="Genomic_DNA"/>
</dbReference>
<dbReference type="OrthoDB" id="515887at2759"/>
<name>A0A1Y1HPL2_KLENI</name>
<evidence type="ECO:0000256" key="7">
    <source>
        <dbReference type="SAM" id="Phobius"/>
    </source>
</evidence>
<dbReference type="Pfam" id="PF12832">
    <property type="entry name" value="MFS_1_like"/>
    <property type="match status" value="1"/>
</dbReference>